<reference evidence="1 2" key="1">
    <citation type="journal article" date="2012" name="J. Bacteriol.">
        <title>Complete genome sequence of Mycoplasma haemocanis strain Illinois.</title>
        <authorList>
            <person name="do Nascimento N.C."/>
            <person name="Guimaraes A.M."/>
            <person name="Santos A.P."/>
            <person name="Sanmiguel P.J."/>
            <person name="Messick J.B."/>
        </authorList>
    </citation>
    <scope>NUCLEOTIDE SEQUENCE [LARGE SCALE GENOMIC DNA]</scope>
    <source>
        <strain evidence="1 2">Illinois</strain>
    </source>
</reference>
<evidence type="ECO:0000313" key="1">
    <source>
        <dbReference type="EMBL" id="AEW45563.2"/>
    </source>
</evidence>
<name>H6N7E1_MYCHN</name>
<proteinExistence type="predicted"/>
<dbReference type="AlphaFoldDB" id="H6N7E1"/>
<dbReference type="HOGENOM" id="CLU_098620_3_0_14"/>
<gene>
    <name evidence="1" type="ordered locus">MHC_03515</name>
</gene>
<dbReference type="KEGG" id="mhe:MHC_03515"/>
<dbReference type="EMBL" id="CP003199">
    <property type="protein sequence ID" value="AEW45563.2"/>
    <property type="molecule type" value="Genomic_DNA"/>
</dbReference>
<dbReference type="OrthoDB" id="9827319at2"/>
<organism evidence="1 2">
    <name type="scientific">Mycoplasma haemocanis (strain Illinois)</name>
    <dbReference type="NCBI Taxonomy" id="1111676"/>
    <lineage>
        <taxon>Bacteria</taxon>
        <taxon>Bacillati</taxon>
        <taxon>Mycoplasmatota</taxon>
        <taxon>Mollicutes</taxon>
        <taxon>Mycoplasmataceae</taxon>
        <taxon>Mycoplasma</taxon>
    </lineage>
</organism>
<sequence length="213" mass="23803">MNLMKLGAGIAGVSGASGIGILGAYYSGVFSTNKNTIQEKLKRNKWTILEDSKSEHKSHWSTSLTKYKSKHSGNENLTETQLKKICSDLLKKEDDDSYEEARKYCVVPNKVSERLEKLGFTLLDISTSGSSSNPNQTQWTSLATKYKTKGVESKELDTLKANTINDNGANWHSLKDKCKEVSEKDHWSDKYESLVNNSKTWCTMQGFEGISSL</sequence>
<protein>
    <submittedName>
        <fullName evidence="1">Uncharacterized protein</fullName>
    </submittedName>
</protein>
<keyword evidence="2" id="KW-1185">Reference proteome</keyword>
<evidence type="ECO:0000313" key="2">
    <source>
        <dbReference type="Proteomes" id="UP000009135"/>
    </source>
</evidence>
<dbReference type="STRING" id="1111676.MHC_03515"/>
<dbReference type="Proteomes" id="UP000009135">
    <property type="component" value="Chromosome"/>
</dbReference>
<accession>H6N7E1</accession>